<protein>
    <recommendedName>
        <fullName evidence="1">DUF7390 domain-containing protein</fullName>
    </recommendedName>
</protein>
<reference evidence="2" key="1">
    <citation type="submission" date="2020-10" db="EMBL/GenBank/DDBJ databases">
        <authorList>
            <person name="Ni P."/>
        </authorList>
    </citation>
    <scope>NUCLEOTIDE SEQUENCE</scope>
</reference>
<dbReference type="InterPro" id="IPR055814">
    <property type="entry name" value="DUF7390"/>
</dbReference>
<gene>
    <name evidence="2" type="ORF">PN09_040</name>
</gene>
<organism evidence="2 3">
    <name type="scientific">Pseudomonas phage PN09</name>
    <dbReference type="NCBI Taxonomy" id="2782564"/>
    <lineage>
        <taxon>Viruses</taxon>
        <taxon>Duplodnaviria</taxon>
        <taxon>Heunggongvirae</taxon>
        <taxon>Uroviricota</taxon>
        <taxon>Caudoviricetes</taxon>
        <taxon>Vandenendeviridae</taxon>
        <taxon>Gorskivirinae</taxon>
        <taxon>Otagovirus</taxon>
        <taxon>Otagovirus PN09</taxon>
    </lineage>
</organism>
<evidence type="ECO:0000313" key="3">
    <source>
        <dbReference type="Proteomes" id="UP000605974"/>
    </source>
</evidence>
<sequence>MTEQETMAAQMAGAVQPQGFQMVDTSSIQLDSLIFVMDSLGYRLDRAGGTLPDGKPDKRKPTGGFVTDNVALKANRNIGLEKAVKIHNAPRKQWVKVKEGWYKIDIPGLDIAISAYALNILFARKLVEKVKLQKARSAPHHIKVTDHMIKPISRAYIPLFGLVA</sequence>
<dbReference type="Proteomes" id="UP000605974">
    <property type="component" value="Segment"/>
</dbReference>
<evidence type="ECO:0000259" key="1">
    <source>
        <dbReference type="Pfam" id="PF24116"/>
    </source>
</evidence>
<proteinExistence type="predicted"/>
<dbReference type="Pfam" id="PF24116">
    <property type="entry name" value="DUF7390"/>
    <property type="match status" value="1"/>
</dbReference>
<evidence type="ECO:0000313" key="2">
    <source>
        <dbReference type="EMBL" id="QPB10461.1"/>
    </source>
</evidence>
<accession>A0A7S7YBV6</accession>
<name>A0A7S7YBV6_9CAUD</name>
<dbReference type="EMBL" id="MW175491">
    <property type="protein sequence ID" value="QPB10461.1"/>
    <property type="molecule type" value="Genomic_DNA"/>
</dbReference>
<keyword evidence="3" id="KW-1185">Reference proteome</keyword>
<feature type="domain" description="DUF7390" evidence="1">
    <location>
        <begin position="21"/>
        <end position="152"/>
    </location>
</feature>